<dbReference type="Proteomes" id="UP000799770">
    <property type="component" value="Unassembled WGS sequence"/>
</dbReference>
<protein>
    <submittedName>
        <fullName evidence="1">Uncharacterized protein</fullName>
    </submittedName>
</protein>
<dbReference type="AlphaFoldDB" id="A0A6A5YJK7"/>
<reference evidence="1" key="1">
    <citation type="journal article" date="2020" name="Stud. Mycol.">
        <title>101 Dothideomycetes genomes: a test case for predicting lifestyles and emergence of pathogens.</title>
        <authorList>
            <person name="Haridas S."/>
            <person name="Albert R."/>
            <person name="Binder M."/>
            <person name="Bloem J."/>
            <person name="Labutti K."/>
            <person name="Salamov A."/>
            <person name="Andreopoulos B."/>
            <person name="Baker S."/>
            <person name="Barry K."/>
            <person name="Bills G."/>
            <person name="Bluhm B."/>
            <person name="Cannon C."/>
            <person name="Castanera R."/>
            <person name="Culley D."/>
            <person name="Daum C."/>
            <person name="Ezra D."/>
            <person name="Gonzalez J."/>
            <person name="Henrissat B."/>
            <person name="Kuo A."/>
            <person name="Liang C."/>
            <person name="Lipzen A."/>
            <person name="Lutzoni F."/>
            <person name="Magnuson J."/>
            <person name="Mondo S."/>
            <person name="Nolan M."/>
            <person name="Ohm R."/>
            <person name="Pangilinan J."/>
            <person name="Park H.-J."/>
            <person name="Ramirez L."/>
            <person name="Alfaro M."/>
            <person name="Sun H."/>
            <person name="Tritt A."/>
            <person name="Yoshinaga Y."/>
            <person name="Zwiers L.-H."/>
            <person name="Turgeon B."/>
            <person name="Goodwin S."/>
            <person name="Spatafora J."/>
            <person name="Crous P."/>
            <person name="Grigoriev I."/>
        </authorList>
    </citation>
    <scope>NUCLEOTIDE SEQUENCE</scope>
    <source>
        <strain evidence="1">CBS 627.86</strain>
    </source>
</reference>
<dbReference type="EMBL" id="ML977354">
    <property type="protein sequence ID" value="KAF2107439.1"/>
    <property type="molecule type" value="Genomic_DNA"/>
</dbReference>
<accession>A0A6A5YJK7</accession>
<name>A0A6A5YJK7_9PLEO</name>
<organism evidence="1 2">
    <name type="scientific">Lophiotrema nucula</name>
    <dbReference type="NCBI Taxonomy" id="690887"/>
    <lineage>
        <taxon>Eukaryota</taxon>
        <taxon>Fungi</taxon>
        <taxon>Dikarya</taxon>
        <taxon>Ascomycota</taxon>
        <taxon>Pezizomycotina</taxon>
        <taxon>Dothideomycetes</taxon>
        <taxon>Pleosporomycetidae</taxon>
        <taxon>Pleosporales</taxon>
        <taxon>Lophiotremataceae</taxon>
        <taxon>Lophiotrema</taxon>
    </lineage>
</organism>
<gene>
    <name evidence="1" type="ORF">BDV96DRAFT_589290</name>
</gene>
<keyword evidence="2" id="KW-1185">Reference proteome</keyword>
<evidence type="ECO:0000313" key="1">
    <source>
        <dbReference type="EMBL" id="KAF2107439.1"/>
    </source>
</evidence>
<sequence>MASSVSIPKSTPPVKPPKPRWFTMEARRNPRTANLLTLPNEILLNILTLPLFLDSGSLRNALFVYKRLNSIAMAVLYHRVSFRVARLDSGSAIFRFLHQGLGSDLVTLLRLVAAFHYYGELSEYEPLYRSSQTLRRLQMFSLRIVADAPFGAKLCVNSVIKGNLNALPGSLTYLDLDIAPFYCHSCRVTPLPTYEPY</sequence>
<evidence type="ECO:0000313" key="2">
    <source>
        <dbReference type="Proteomes" id="UP000799770"/>
    </source>
</evidence>
<proteinExistence type="predicted"/>